<dbReference type="EMBL" id="JFYZ01000028">
    <property type="protein sequence ID" value="EZP79253.1"/>
    <property type="molecule type" value="Genomic_DNA"/>
</dbReference>
<dbReference type="Gene3D" id="1.20.144.10">
    <property type="entry name" value="Phosphatidic acid phosphatase type 2/haloperoxidase"/>
    <property type="match status" value="1"/>
</dbReference>
<dbReference type="Pfam" id="PF01569">
    <property type="entry name" value="PAP2"/>
    <property type="match status" value="1"/>
</dbReference>
<dbReference type="EC" id="3.1.3.2" evidence="1"/>
<evidence type="ECO:0000313" key="6">
    <source>
        <dbReference type="Proteomes" id="UP000024329"/>
    </source>
</evidence>
<dbReference type="RefSeq" id="WP_008828627.1">
    <property type="nucleotide sequence ID" value="NZ_CP017076.1"/>
</dbReference>
<dbReference type="CDD" id="cd03380">
    <property type="entry name" value="PAP2_like_1"/>
    <property type="match status" value="1"/>
</dbReference>
<dbReference type="GO" id="GO:0003993">
    <property type="term" value="F:acid phosphatase activity"/>
    <property type="evidence" value="ECO:0007669"/>
    <property type="project" value="UniProtKB-EC"/>
</dbReference>
<protein>
    <recommendedName>
        <fullName evidence="1">Acid phosphatase</fullName>
        <ecNumber evidence="1">3.1.3.2</ecNumber>
    </recommendedName>
</protein>
<dbReference type="OrthoDB" id="9805301at2"/>
<evidence type="ECO:0000256" key="2">
    <source>
        <dbReference type="SAM" id="SignalP"/>
    </source>
</evidence>
<dbReference type="Proteomes" id="UP000094626">
    <property type="component" value="Plasmid pSA1"/>
</dbReference>
<reference evidence="7" key="3">
    <citation type="journal article" date="2017" name="J. Biotechnol.">
        <title>Complete genome sequence of Novosphingobium resinovorum SA1, a versatile xenobiotic-degrading bacterium capable of utilizing sulfanilic acid.</title>
        <authorList>
            <person name="Hegedus B."/>
            <person name="Kos P.B."/>
            <person name="Balint B."/>
            <person name="Maroti G."/>
            <person name="Gan H.M."/>
            <person name="Perei K."/>
            <person name="Rakhely G."/>
        </authorList>
    </citation>
    <scope>NUCLEOTIDE SEQUENCE [LARGE SCALE GENOMIC DNA]</scope>
    <source>
        <strain evidence="7">SA1</strain>
    </source>
</reference>
<dbReference type="GO" id="GO:0030288">
    <property type="term" value="C:outer membrane-bounded periplasmic space"/>
    <property type="evidence" value="ECO:0007669"/>
    <property type="project" value="InterPro"/>
</dbReference>
<name>A0A031JR17_9SPHN</name>
<comment type="catalytic activity">
    <reaction evidence="1">
        <text>a phosphate monoester + H2O = an alcohol + phosphate</text>
        <dbReference type="Rhea" id="RHEA:15017"/>
        <dbReference type="ChEBI" id="CHEBI:15377"/>
        <dbReference type="ChEBI" id="CHEBI:30879"/>
        <dbReference type="ChEBI" id="CHEBI:43474"/>
        <dbReference type="ChEBI" id="CHEBI:67140"/>
        <dbReference type="EC" id="3.1.3.2"/>
    </reaction>
</comment>
<dbReference type="SUPFAM" id="SSF48317">
    <property type="entry name" value="Acid phosphatase/Vanadium-dependent haloperoxidase"/>
    <property type="match status" value="1"/>
</dbReference>
<dbReference type="Proteomes" id="UP000024329">
    <property type="component" value="Unassembled WGS sequence"/>
</dbReference>
<evidence type="ECO:0000256" key="1">
    <source>
        <dbReference type="PIRNR" id="PIRNR000897"/>
    </source>
</evidence>
<evidence type="ECO:0000313" key="5">
    <source>
        <dbReference type="EMBL" id="EZP79253.1"/>
    </source>
</evidence>
<reference evidence="5 6" key="1">
    <citation type="submission" date="2014-03" db="EMBL/GenBank/DDBJ databases">
        <title>Whole genome sequence of Novosphingobium resinovorum KF1.</title>
        <authorList>
            <person name="Gan H.M."/>
            <person name="Gan H.Y."/>
            <person name="Chew T.H."/>
            <person name="Savka M.A."/>
        </authorList>
    </citation>
    <scope>NUCLEOTIDE SEQUENCE [LARGE SCALE GENOMIC DNA]</scope>
    <source>
        <strain evidence="5 6">KF1</strain>
    </source>
</reference>
<dbReference type="PIRSF" id="PIRSF000897">
    <property type="entry name" value="Acid_Ptase_ClsA"/>
    <property type="match status" value="1"/>
</dbReference>
<dbReference type="EMBL" id="CP017076">
    <property type="protein sequence ID" value="AOR79647.1"/>
    <property type="molecule type" value="Genomic_DNA"/>
</dbReference>
<feature type="domain" description="Phosphatidic acid phosphatase type 2/haloperoxidase" evidence="3">
    <location>
        <begin position="124"/>
        <end position="214"/>
    </location>
</feature>
<proteinExistence type="inferred from homology"/>
<evidence type="ECO:0000259" key="3">
    <source>
        <dbReference type="Pfam" id="PF01569"/>
    </source>
</evidence>
<organism evidence="5 6">
    <name type="scientific">Novosphingobium resinovorum</name>
    <dbReference type="NCBI Taxonomy" id="158500"/>
    <lineage>
        <taxon>Bacteria</taxon>
        <taxon>Pseudomonadati</taxon>
        <taxon>Pseudomonadota</taxon>
        <taxon>Alphaproteobacteria</taxon>
        <taxon>Sphingomonadales</taxon>
        <taxon>Sphingomonadaceae</taxon>
        <taxon>Novosphingobium</taxon>
    </lineage>
</organism>
<gene>
    <name evidence="4" type="ORF">BES08_22930</name>
    <name evidence="5" type="ORF">BV97_04142</name>
</gene>
<comment type="similarity">
    <text evidence="1">Belongs to the class A bacterial acid phosphatase family.</text>
</comment>
<evidence type="ECO:0000313" key="7">
    <source>
        <dbReference type="Proteomes" id="UP000094626"/>
    </source>
</evidence>
<dbReference type="InterPro" id="IPR001011">
    <property type="entry name" value="Acid_Pase_classA_bac"/>
</dbReference>
<keyword evidence="2" id="KW-0732">Signal</keyword>
<keyword evidence="1" id="KW-0378">Hydrolase</keyword>
<dbReference type="PATRIC" id="fig|158500.4.peg.4210"/>
<feature type="chain" id="PRO_5014496842" description="Acid phosphatase" evidence="2">
    <location>
        <begin position="25"/>
        <end position="240"/>
    </location>
</feature>
<dbReference type="InterPro" id="IPR036938">
    <property type="entry name" value="PAP2/HPO_sf"/>
</dbReference>
<sequence length="240" mass="25181">MTRLLSTTAIAVLACLALPGAVSAQAPAAARQFQVIKPGTLSVAAQLPAPPARGSQEEKLELQYLHALVASTSAARMEQARADDAHEDPSIFDDVVGTSLKNLPATWALLETVQNEIEVAADDAKEHFARTRPWGVDPTLPNCDAGKGKKPTRSYPSGHSLLGYSSGLVLAQLMPGKAPAILAKARDYALSREICGVHFPSDTEASHVLGSIVAERVLDTPAIAAKASAARAELAAFDKN</sequence>
<geneLocation type="plasmid" evidence="4 7">
    <name>pSA1</name>
</geneLocation>
<keyword evidence="7" id="KW-1185">Reference proteome</keyword>
<dbReference type="KEGG" id="nre:BES08_22930"/>
<dbReference type="PRINTS" id="PR00483">
    <property type="entry name" value="BACPHPHTASE"/>
</dbReference>
<dbReference type="eggNOG" id="COG0671">
    <property type="taxonomic scope" value="Bacteria"/>
</dbReference>
<accession>A0A031JR17</accession>
<dbReference type="InterPro" id="IPR000326">
    <property type="entry name" value="PAP2/HPO"/>
</dbReference>
<feature type="signal peptide" evidence="2">
    <location>
        <begin position="1"/>
        <end position="24"/>
    </location>
</feature>
<evidence type="ECO:0000313" key="4">
    <source>
        <dbReference type="EMBL" id="AOR79647.1"/>
    </source>
</evidence>
<keyword evidence="4" id="KW-0614">Plasmid</keyword>
<dbReference type="AlphaFoldDB" id="A0A031JR17"/>
<reference evidence="4" key="2">
    <citation type="submission" date="2016-08" db="EMBL/GenBank/DDBJ databases">
        <authorList>
            <person name="Seilhamer J.J."/>
        </authorList>
    </citation>
    <scope>NUCLEOTIDE SEQUENCE [LARGE SCALE GENOMIC DNA]</scope>
    <source>
        <strain evidence="4">SA1</strain>
        <plasmid evidence="4">pSA1</plasmid>
    </source>
</reference>
<dbReference type="PROSITE" id="PS51257">
    <property type="entry name" value="PROKAR_LIPOPROTEIN"/>
    <property type="match status" value="1"/>
</dbReference>